<dbReference type="SUPFAM" id="SSF49785">
    <property type="entry name" value="Galactose-binding domain-like"/>
    <property type="match status" value="1"/>
</dbReference>
<proteinExistence type="predicted"/>
<dbReference type="Proteomes" id="UP000005408">
    <property type="component" value="Unassembled WGS sequence"/>
</dbReference>
<evidence type="ECO:0000313" key="1">
    <source>
        <dbReference type="EnsemblMetazoa" id="G30396.2:cds"/>
    </source>
</evidence>
<dbReference type="PANTHER" id="PTHR45713:SF6">
    <property type="entry name" value="F5_8 TYPE C DOMAIN-CONTAINING PROTEIN"/>
    <property type="match status" value="1"/>
</dbReference>
<dbReference type="InterPro" id="IPR008979">
    <property type="entry name" value="Galactose-bd-like_sf"/>
</dbReference>
<dbReference type="EnsemblMetazoa" id="G30396.2">
    <property type="protein sequence ID" value="G30396.2:cds"/>
    <property type="gene ID" value="G30396"/>
</dbReference>
<accession>A0A8W8LY88</accession>
<protein>
    <recommendedName>
        <fullName evidence="3">F5/8 type C domain-containing protein</fullName>
    </recommendedName>
</protein>
<reference evidence="1" key="1">
    <citation type="submission" date="2022-08" db="UniProtKB">
        <authorList>
            <consortium name="EnsemblMetazoa"/>
        </authorList>
    </citation>
    <scope>IDENTIFICATION</scope>
    <source>
        <strain evidence="1">05x7-T-G4-1.051#20</strain>
    </source>
</reference>
<dbReference type="PANTHER" id="PTHR45713">
    <property type="entry name" value="FTP DOMAIN-CONTAINING PROTEIN"/>
    <property type="match status" value="1"/>
</dbReference>
<dbReference type="Pfam" id="PF22633">
    <property type="entry name" value="F5_F8_type_C_2"/>
    <property type="match status" value="1"/>
</dbReference>
<dbReference type="AlphaFoldDB" id="A0A8W8LY88"/>
<name>A0A8W8LY88_MAGGI</name>
<evidence type="ECO:0000313" key="2">
    <source>
        <dbReference type="Proteomes" id="UP000005408"/>
    </source>
</evidence>
<keyword evidence="2" id="KW-1185">Reference proteome</keyword>
<organism evidence="1 2">
    <name type="scientific">Magallana gigas</name>
    <name type="common">Pacific oyster</name>
    <name type="synonym">Crassostrea gigas</name>
    <dbReference type="NCBI Taxonomy" id="29159"/>
    <lineage>
        <taxon>Eukaryota</taxon>
        <taxon>Metazoa</taxon>
        <taxon>Spiralia</taxon>
        <taxon>Lophotrochozoa</taxon>
        <taxon>Mollusca</taxon>
        <taxon>Bivalvia</taxon>
        <taxon>Autobranchia</taxon>
        <taxon>Pteriomorphia</taxon>
        <taxon>Ostreida</taxon>
        <taxon>Ostreoidea</taxon>
        <taxon>Ostreidae</taxon>
        <taxon>Magallana</taxon>
    </lineage>
</organism>
<dbReference type="Gene3D" id="2.60.120.260">
    <property type="entry name" value="Galactose-binding domain-like"/>
    <property type="match status" value="1"/>
</dbReference>
<sequence>MFAKVLLRVKTKYYCFFYHYILAEILSLNKPVSASSNYEDYYPNAGHKLIYLVDGITNAPGKFHTYFEPYPWVTIDLEKYNIIRDVVMYNRADDHGRWLHSVEIRVGNYSVWSEMATCGTYPGPSETGAIITVECIPSRYGRYVTLKIVQLNYITDDWNARNVNNALVLEEVVVNGLYL</sequence>
<dbReference type="InterPro" id="IPR051941">
    <property type="entry name" value="BG_Antigen-Binding_Lectin"/>
</dbReference>
<evidence type="ECO:0008006" key="3">
    <source>
        <dbReference type="Google" id="ProtNLM"/>
    </source>
</evidence>